<feature type="transmembrane region" description="Helical" evidence="6">
    <location>
        <begin position="206"/>
        <end position="224"/>
    </location>
</feature>
<dbReference type="PANTHER" id="PTHR30474:SF1">
    <property type="entry name" value="PEPTIDOGLYCAN GLYCOSYLTRANSFERASE MRDB"/>
    <property type="match status" value="1"/>
</dbReference>
<keyword evidence="4 6" id="KW-1133">Transmembrane helix</keyword>
<comment type="caution">
    <text evidence="7">The sequence shown here is derived from an EMBL/GenBank/DDBJ whole genome shotgun (WGS) entry which is preliminary data.</text>
</comment>
<sequence>MRRVFYIYDDLLIVRIEVKKLKIEGRLIKKIDFKLILIILAICTMGVVMIGSATATHPLGREGFMKTQIVSVILGVIAIGVILFFDYNTFARFHLPIYLLCNALLVAVLIFGTGAEKWGANRWLRIGGFQFQPSDFVKIGMIVCMARILTENKDSLHKFTTLLKITIYAGIPMVMVLIQPDLGTTMSFAFFIFGMLFIAGLHYKYILYTGIAGILSIPIAWFALLKDYQKDRIMVFLNPESDPMGKGYQILQSKLAVGSGMIFGKGYLNGSQTQFGFLPEKQTDFIFSVIAEELGFIGVVILIVLYIAMLYRCINIAKDAKDDFGSYLVMGYTFMLGFHIFANIAMTVGLMPVTGKPLPLISYGGTFMLSNMMAIGLILNVSMRRDKINF</sequence>
<comment type="pathway">
    <text evidence="6">Cell wall biogenesis; peptidoglycan biosynthesis.</text>
</comment>
<comment type="subcellular location">
    <subcellularLocation>
        <location evidence="6">Cell membrane</location>
        <topology evidence="6">Multi-pass membrane protein</topology>
    </subcellularLocation>
    <subcellularLocation>
        <location evidence="1">Membrane</location>
        <topology evidence="1">Multi-pass membrane protein</topology>
    </subcellularLocation>
</comment>
<dbReference type="PANTHER" id="PTHR30474">
    <property type="entry name" value="CELL CYCLE PROTEIN"/>
    <property type="match status" value="1"/>
</dbReference>
<dbReference type="EMBL" id="JAFBEE010000023">
    <property type="protein sequence ID" value="MBM7616073.1"/>
    <property type="molecule type" value="Genomic_DNA"/>
</dbReference>
<keyword evidence="5 6" id="KW-0472">Membrane</keyword>
<keyword evidence="8" id="KW-1185">Reference proteome</keyword>
<evidence type="ECO:0000256" key="6">
    <source>
        <dbReference type="HAMAP-Rule" id="MF_02079"/>
    </source>
</evidence>
<feature type="transmembrane region" description="Helical" evidence="6">
    <location>
        <begin position="67"/>
        <end position="85"/>
    </location>
</feature>
<dbReference type="EC" id="2.4.99.28" evidence="6"/>
<keyword evidence="6" id="KW-0573">Peptidoglycan synthesis</keyword>
<proteinExistence type="inferred from homology"/>
<dbReference type="InterPro" id="IPR011923">
    <property type="entry name" value="RodA/MrdB"/>
</dbReference>
<keyword evidence="6" id="KW-0961">Cell wall biogenesis/degradation</keyword>
<keyword evidence="6" id="KW-0808">Transferase</keyword>
<dbReference type="Proteomes" id="UP001314796">
    <property type="component" value="Unassembled WGS sequence"/>
</dbReference>
<keyword evidence="6" id="KW-1003">Cell membrane</keyword>
<evidence type="ECO:0000256" key="3">
    <source>
        <dbReference type="ARBA" id="ARBA00022960"/>
    </source>
</evidence>
<evidence type="ECO:0000313" key="7">
    <source>
        <dbReference type="EMBL" id="MBM7616073.1"/>
    </source>
</evidence>
<accession>A0ABS2NSY8</accession>
<dbReference type="Pfam" id="PF01098">
    <property type="entry name" value="FTSW_RODA_SPOVE"/>
    <property type="match status" value="1"/>
</dbReference>
<dbReference type="RefSeq" id="WP_243427974.1">
    <property type="nucleotide sequence ID" value="NZ_JAFBEE010000023.1"/>
</dbReference>
<feature type="transmembrane region" description="Helical" evidence="6">
    <location>
        <begin position="97"/>
        <end position="115"/>
    </location>
</feature>
<comment type="catalytic activity">
    <reaction evidence="6">
        <text>[GlcNAc-(1-&gt;4)-Mur2Ac(oyl-L-Ala-gamma-D-Glu-L-Lys-D-Ala-D-Ala)](n)-di-trans,octa-cis-undecaprenyl diphosphate + beta-D-GlcNAc-(1-&gt;4)-Mur2Ac(oyl-L-Ala-gamma-D-Glu-L-Lys-D-Ala-D-Ala)-di-trans,octa-cis-undecaprenyl diphosphate = [GlcNAc-(1-&gt;4)-Mur2Ac(oyl-L-Ala-gamma-D-Glu-L-Lys-D-Ala-D-Ala)](n+1)-di-trans,octa-cis-undecaprenyl diphosphate + di-trans,octa-cis-undecaprenyl diphosphate + H(+)</text>
        <dbReference type="Rhea" id="RHEA:23708"/>
        <dbReference type="Rhea" id="RHEA-COMP:9602"/>
        <dbReference type="Rhea" id="RHEA-COMP:9603"/>
        <dbReference type="ChEBI" id="CHEBI:15378"/>
        <dbReference type="ChEBI" id="CHEBI:58405"/>
        <dbReference type="ChEBI" id="CHEBI:60033"/>
        <dbReference type="ChEBI" id="CHEBI:78435"/>
        <dbReference type="EC" id="2.4.99.28"/>
    </reaction>
</comment>
<feature type="transmembrane region" description="Helical" evidence="6">
    <location>
        <begin position="294"/>
        <end position="314"/>
    </location>
</feature>
<evidence type="ECO:0000256" key="5">
    <source>
        <dbReference type="ARBA" id="ARBA00023136"/>
    </source>
</evidence>
<comment type="function">
    <text evidence="6">Peptidoglycan polymerase that is essential for cell wall elongation.</text>
</comment>
<gene>
    <name evidence="6" type="primary">rodA</name>
    <name evidence="7" type="ORF">JOC73_002649</name>
</gene>
<organism evidence="7 8">
    <name type="scientific">Alkaliphilus hydrothermalis</name>
    <dbReference type="NCBI Taxonomy" id="1482730"/>
    <lineage>
        <taxon>Bacteria</taxon>
        <taxon>Bacillati</taxon>
        <taxon>Bacillota</taxon>
        <taxon>Clostridia</taxon>
        <taxon>Peptostreptococcales</taxon>
        <taxon>Natronincolaceae</taxon>
        <taxon>Alkaliphilus</taxon>
    </lineage>
</organism>
<feature type="transmembrane region" description="Helical" evidence="6">
    <location>
        <begin position="326"/>
        <end position="348"/>
    </location>
</feature>
<keyword evidence="6" id="KW-0328">Glycosyltransferase</keyword>
<keyword evidence="3 6" id="KW-0133">Cell shape</keyword>
<dbReference type="HAMAP" id="MF_02079">
    <property type="entry name" value="PGT_RodA"/>
    <property type="match status" value="1"/>
</dbReference>
<protein>
    <recommendedName>
        <fullName evidence="6">Peptidoglycan glycosyltransferase RodA</fullName>
        <shortName evidence="6">PGT</shortName>
        <ecNumber evidence="6">2.4.99.28</ecNumber>
    </recommendedName>
    <alternativeName>
        <fullName evidence="6">Cell elongation protein RodA</fullName>
    </alternativeName>
    <alternativeName>
        <fullName evidence="6">Cell wall polymerase</fullName>
    </alternativeName>
    <alternativeName>
        <fullName evidence="6">Peptidoglycan polymerase</fullName>
        <shortName evidence="6">PG polymerase</shortName>
    </alternativeName>
</protein>
<keyword evidence="2 6" id="KW-0812">Transmembrane</keyword>
<evidence type="ECO:0000256" key="2">
    <source>
        <dbReference type="ARBA" id="ARBA00022692"/>
    </source>
</evidence>
<evidence type="ECO:0000256" key="1">
    <source>
        <dbReference type="ARBA" id="ARBA00004141"/>
    </source>
</evidence>
<dbReference type="InterPro" id="IPR001182">
    <property type="entry name" value="FtsW/RodA"/>
</dbReference>
<feature type="transmembrane region" description="Helical" evidence="6">
    <location>
        <begin position="360"/>
        <end position="381"/>
    </location>
</feature>
<comment type="similarity">
    <text evidence="6">Belongs to the SEDS family. MrdB/RodA subfamily.</text>
</comment>
<feature type="transmembrane region" description="Helical" evidence="6">
    <location>
        <begin position="35"/>
        <end position="55"/>
    </location>
</feature>
<dbReference type="NCBIfam" id="TIGR02210">
    <property type="entry name" value="rodA_shape"/>
    <property type="match status" value="1"/>
</dbReference>
<feature type="transmembrane region" description="Helical" evidence="6">
    <location>
        <begin position="184"/>
        <end position="201"/>
    </location>
</feature>
<evidence type="ECO:0000256" key="4">
    <source>
        <dbReference type="ARBA" id="ARBA00022989"/>
    </source>
</evidence>
<evidence type="ECO:0000313" key="8">
    <source>
        <dbReference type="Proteomes" id="UP001314796"/>
    </source>
</evidence>
<reference evidence="7 8" key="1">
    <citation type="submission" date="2021-01" db="EMBL/GenBank/DDBJ databases">
        <title>Genomic Encyclopedia of Type Strains, Phase IV (KMG-IV): sequencing the most valuable type-strain genomes for metagenomic binning, comparative biology and taxonomic classification.</title>
        <authorList>
            <person name="Goeker M."/>
        </authorList>
    </citation>
    <scope>NUCLEOTIDE SEQUENCE [LARGE SCALE GENOMIC DNA]</scope>
    <source>
        <strain evidence="7 8">DSM 25890</strain>
    </source>
</reference>
<name>A0ABS2NSY8_9FIRM</name>